<organism evidence="16 17">
    <name type="scientific">Sungouiella intermedia</name>
    <dbReference type="NCBI Taxonomy" id="45354"/>
    <lineage>
        <taxon>Eukaryota</taxon>
        <taxon>Fungi</taxon>
        <taxon>Dikarya</taxon>
        <taxon>Ascomycota</taxon>
        <taxon>Saccharomycotina</taxon>
        <taxon>Pichiomycetes</taxon>
        <taxon>Metschnikowiaceae</taxon>
        <taxon>Sungouiella</taxon>
    </lineage>
</organism>
<keyword evidence="3" id="KW-0723">Serine/threonine-protein kinase</keyword>
<evidence type="ECO:0000256" key="6">
    <source>
        <dbReference type="ARBA" id="ARBA00022777"/>
    </source>
</evidence>
<feature type="binding site" evidence="11 13">
    <location>
        <position position="68"/>
    </location>
    <ligand>
        <name>ATP</name>
        <dbReference type="ChEBI" id="CHEBI:30616"/>
    </ligand>
</feature>
<keyword evidence="4" id="KW-0808">Transferase</keyword>
<reference evidence="16 17" key="1">
    <citation type="submission" date="2016-10" db="EMBL/GenBank/DDBJ databases">
        <authorList>
            <person name="de Groot N.N."/>
        </authorList>
    </citation>
    <scope>NUCLEOTIDE SEQUENCE [LARGE SCALE GENOMIC DNA]</scope>
    <source>
        <strain evidence="16 17">CBS 141442</strain>
    </source>
</reference>
<protein>
    <recommendedName>
        <fullName evidence="2">non-specific serine/threonine protein kinase</fullName>
        <ecNumber evidence="2">2.7.11.1</ecNumber>
    </recommendedName>
</protein>
<feature type="compositionally biased region" description="Polar residues" evidence="14">
    <location>
        <begin position="510"/>
        <end position="529"/>
    </location>
</feature>
<dbReference type="SMART" id="SM00220">
    <property type="entry name" value="S_TKc"/>
    <property type="match status" value="1"/>
</dbReference>
<evidence type="ECO:0000256" key="5">
    <source>
        <dbReference type="ARBA" id="ARBA00022741"/>
    </source>
</evidence>
<feature type="compositionally biased region" description="Low complexity" evidence="14">
    <location>
        <begin position="9"/>
        <end position="18"/>
    </location>
</feature>
<dbReference type="EMBL" id="LT635758">
    <property type="protein sequence ID" value="SGZ52109.1"/>
    <property type="molecule type" value="Genomic_DNA"/>
</dbReference>
<dbReference type="InterPro" id="IPR039046">
    <property type="entry name" value="PDPK1"/>
</dbReference>
<dbReference type="InterPro" id="IPR057614">
    <property type="entry name" value="PH_PKH3_C"/>
</dbReference>
<dbReference type="GO" id="GO:0004674">
    <property type="term" value="F:protein serine/threonine kinase activity"/>
    <property type="evidence" value="ECO:0007669"/>
    <property type="project" value="UniProtKB-KW"/>
</dbReference>
<evidence type="ECO:0000256" key="4">
    <source>
        <dbReference type="ARBA" id="ARBA00022679"/>
    </source>
</evidence>
<feature type="compositionally biased region" description="Basic and acidic residues" evidence="14">
    <location>
        <begin position="864"/>
        <end position="884"/>
    </location>
</feature>
<dbReference type="InterPro" id="IPR011009">
    <property type="entry name" value="Kinase-like_dom_sf"/>
</dbReference>
<dbReference type="PANTHER" id="PTHR24350">
    <property type="entry name" value="SERINE/THREONINE-PROTEIN KINASE IAL-RELATED"/>
    <property type="match status" value="1"/>
</dbReference>
<name>A0A1L0G6D5_9ASCO</name>
<feature type="compositionally biased region" description="Polar residues" evidence="14">
    <location>
        <begin position="622"/>
        <end position="637"/>
    </location>
</feature>
<dbReference type="PROSITE" id="PS50011">
    <property type="entry name" value="PROTEIN_KINASE_DOM"/>
    <property type="match status" value="1"/>
</dbReference>
<dbReference type="GO" id="GO:0005524">
    <property type="term" value="F:ATP binding"/>
    <property type="evidence" value="ECO:0007669"/>
    <property type="project" value="UniProtKB-UniRule"/>
</dbReference>
<feature type="domain" description="Protein kinase" evidence="15">
    <location>
        <begin position="39"/>
        <end position="313"/>
    </location>
</feature>
<evidence type="ECO:0000256" key="13">
    <source>
        <dbReference type="PROSITE-ProRule" id="PRU10141"/>
    </source>
</evidence>
<dbReference type="PROSITE" id="PS00107">
    <property type="entry name" value="PROTEIN_KINASE_ATP"/>
    <property type="match status" value="1"/>
</dbReference>
<feature type="region of interest" description="Disordered" evidence="14">
    <location>
        <begin position="464"/>
        <end position="549"/>
    </location>
</feature>
<dbReference type="GO" id="GO:0000196">
    <property type="term" value="P:cell integrity MAPK cascade"/>
    <property type="evidence" value="ECO:0007669"/>
    <property type="project" value="UniProtKB-ARBA"/>
</dbReference>
<dbReference type="Pfam" id="PF25347">
    <property type="entry name" value="PH_PKH3_C"/>
    <property type="match status" value="1"/>
</dbReference>
<dbReference type="Gene3D" id="3.30.200.20">
    <property type="entry name" value="Phosphorylase Kinase, domain 1"/>
    <property type="match status" value="1"/>
</dbReference>
<feature type="region of interest" description="Disordered" evidence="14">
    <location>
        <begin position="1"/>
        <end position="34"/>
    </location>
</feature>
<proteinExistence type="inferred from homology"/>
<dbReference type="FunFam" id="3.30.200.20:FF:000128">
    <property type="entry name" value="Serine/threonine-protein kinase ksg1"/>
    <property type="match status" value="1"/>
</dbReference>
<evidence type="ECO:0000313" key="16">
    <source>
        <dbReference type="EMBL" id="SGZ52109.1"/>
    </source>
</evidence>
<keyword evidence="7 11" id="KW-0067">ATP-binding</keyword>
<evidence type="ECO:0000256" key="9">
    <source>
        <dbReference type="ARBA" id="ARBA00048679"/>
    </source>
</evidence>
<feature type="region of interest" description="Disordered" evidence="14">
    <location>
        <begin position="572"/>
        <end position="606"/>
    </location>
</feature>
<dbReference type="FunFam" id="1.10.510.10:FF:000534">
    <property type="entry name" value="Serine/threonine-protein kinase PKH2"/>
    <property type="match status" value="1"/>
</dbReference>
<evidence type="ECO:0000256" key="10">
    <source>
        <dbReference type="PIRSR" id="PIRSR630616-1"/>
    </source>
</evidence>
<evidence type="ECO:0000313" key="17">
    <source>
        <dbReference type="Proteomes" id="UP000182334"/>
    </source>
</evidence>
<keyword evidence="17" id="KW-1185">Reference proteome</keyword>
<evidence type="ECO:0000259" key="15">
    <source>
        <dbReference type="PROSITE" id="PS50011"/>
    </source>
</evidence>
<dbReference type="InterPro" id="IPR008271">
    <property type="entry name" value="Ser/Thr_kinase_AS"/>
</dbReference>
<dbReference type="EC" id="2.7.11.1" evidence="2"/>
<accession>A0A1L0G6D5</accession>
<feature type="cross-link" description="Glycyl lysine isopeptide (Lys-Gly) (interchain with G-Cter in SUMO2)" evidence="12">
    <location>
        <position position="166"/>
    </location>
</feature>
<dbReference type="PROSITE" id="PS00108">
    <property type="entry name" value="PROTEIN_KINASE_ST"/>
    <property type="match status" value="1"/>
</dbReference>
<comment type="catalytic activity">
    <reaction evidence="9">
        <text>L-seryl-[protein] + ATP = O-phospho-L-seryl-[protein] + ADP + H(+)</text>
        <dbReference type="Rhea" id="RHEA:17989"/>
        <dbReference type="Rhea" id="RHEA-COMP:9863"/>
        <dbReference type="Rhea" id="RHEA-COMP:11604"/>
        <dbReference type="ChEBI" id="CHEBI:15378"/>
        <dbReference type="ChEBI" id="CHEBI:29999"/>
        <dbReference type="ChEBI" id="CHEBI:30616"/>
        <dbReference type="ChEBI" id="CHEBI:83421"/>
        <dbReference type="ChEBI" id="CHEBI:456216"/>
        <dbReference type="EC" id="2.7.11.1"/>
    </reaction>
</comment>
<dbReference type="Proteomes" id="UP000182334">
    <property type="component" value="Chromosome III"/>
</dbReference>
<dbReference type="AlphaFoldDB" id="A0A1L0G6D5"/>
<comment type="catalytic activity">
    <reaction evidence="8">
        <text>L-threonyl-[protein] + ATP = O-phospho-L-threonyl-[protein] + ADP + H(+)</text>
        <dbReference type="Rhea" id="RHEA:46608"/>
        <dbReference type="Rhea" id="RHEA-COMP:11060"/>
        <dbReference type="Rhea" id="RHEA-COMP:11605"/>
        <dbReference type="ChEBI" id="CHEBI:15378"/>
        <dbReference type="ChEBI" id="CHEBI:30013"/>
        <dbReference type="ChEBI" id="CHEBI:30616"/>
        <dbReference type="ChEBI" id="CHEBI:61977"/>
        <dbReference type="ChEBI" id="CHEBI:456216"/>
        <dbReference type="EC" id="2.7.11.1"/>
    </reaction>
</comment>
<sequence>MSDPVHAQGSAPGSSNGTSNGGTNGGSSSAPRKRTARDYQFGTKIGEGSYSTVYLAMDLYDNKTYAIKVLSKKHIVKEDKIKYVNIEKTTLHRLGQQHPGIVKLFYTFQDELSLFFVLDFAEYGELLSIISKFGSLLEPVLKFYMLQIIDAVRFIHLKGVIHRDLKPENILVGYDFNLKITDFGAAKLIGDDDDSQDEKINYDSVQENARKDQDRKGSFVGTAEYVPPELLKYNACGFETDIWAIGCILFQFFNGLPPFKGNTEYLTFEKIIALNYTYRGPVPPMVKDIVDNILVYEPLKRLTIPQIQNMAWFKGIPWNDRDYIWGRKVPRFEPYSPQQPVSYNAAPQIKTGSNRNMNKSSSNYQLHSQIQQFDYNLVPSIAPKTKPFQPPTRIKKGFAQPPQMAQNKQIPQGMQQNLQQNLQPNMQSNLQQNVQQSMQHMQQNAQQNMQQNSQHAMPINVQQNNQGMPTQSVPLKPQHTPGRYDSAHHQDQRMTPPSPSRGVHPWKPLQGNQTANNVYGSNGISQANHKQVFPSPNGLHHHEPPAPVNITSQNAAKLALQGALPNLEKKLADTQISPPSPRSPQMNNLRNNTAFQSPNGQTRSAVSPQLPLLQQPLKRPQTANKTANAGSPPQNLNKALPPLKDKVKATNTVRLKDISSFLDSNEKIIKLDTILKLTLSNRLINRKPGSLDDDAIEKLIQRHETILDKHMTPVVACVSNKARVFLIDDSLDVMMVDLTANQGGDYLMYDYEFESVVVDDDQSDGSSLKGEDVFGYLILELIKEGGDLVFLKRFSEDDVKRYKDPTRVVDKNGDQVRIGANIGWIDCLIYAKEVVDREMKQRSSNTSSEKSGVQTPPSRPLNDSTRKMTDAPTKRSTKLNDKKPPLTKKAASTKKTQRPPASRSGNTPAGQGPLEAKKNLNKFALSAAAAAAQR</sequence>
<evidence type="ECO:0000256" key="14">
    <source>
        <dbReference type="SAM" id="MobiDB-lite"/>
    </source>
</evidence>
<feature type="compositionally biased region" description="Polar residues" evidence="14">
    <location>
        <begin position="583"/>
        <end position="606"/>
    </location>
</feature>
<dbReference type="SUPFAM" id="SSF56112">
    <property type="entry name" value="Protein kinase-like (PK-like)"/>
    <property type="match status" value="1"/>
</dbReference>
<dbReference type="InterPro" id="IPR030616">
    <property type="entry name" value="Aur-like"/>
</dbReference>
<evidence type="ECO:0000256" key="7">
    <source>
        <dbReference type="ARBA" id="ARBA00022840"/>
    </source>
</evidence>
<feature type="region of interest" description="Disordered" evidence="14">
    <location>
        <begin position="619"/>
        <end position="640"/>
    </location>
</feature>
<feature type="compositionally biased region" description="Polar residues" evidence="14">
    <location>
        <begin position="842"/>
        <end position="856"/>
    </location>
</feature>
<evidence type="ECO:0000256" key="12">
    <source>
        <dbReference type="PIRSR" id="PIRSR630616-3"/>
    </source>
</evidence>
<dbReference type="GO" id="GO:0030447">
    <property type="term" value="P:filamentous growth"/>
    <property type="evidence" value="ECO:0007669"/>
    <property type="project" value="UniProtKB-ARBA"/>
</dbReference>
<feature type="compositionally biased region" description="Polar residues" evidence="14">
    <location>
        <begin position="464"/>
        <end position="473"/>
    </location>
</feature>
<evidence type="ECO:0000256" key="8">
    <source>
        <dbReference type="ARBA" id="ARBA00047899"/>
    </source>
</evidence>
<evidence type="ECO:0000256" key="1">
    <source>
        <dbReference type="ARBA" id="ARBA00010006"/>
    </source>
</evidence>
<feature type="binding site" evidence="11">
    <location>
        <begin position="168"/>
        <end position="169"/>
    </location>
    <ligand>
        <name>ATP</name>
        <dbReference type="ChEBI" id="CHEBI:30616"/>
    </ligand>
</feature>
<dbReference type="Pfam" id="PF00069">
    <property type="entry name" value="Pkinase"/>
    <property type="match status" value="1"/>
</dbReference>
<evidence type="ECO:0000256" key="11">
    <source>
        <dbReference type="PIRSR" id="PIRSR630616-2"/>
    </source>
</evidence>
<dbReference type="STRING" id="45354.A0A1L0G6D5"/>
<comment type="similarity">
    <text evidence="1">Belongs to the protein kinase superfamily. AGC Ser/Thr protein kinase family. PDPK1 subfamily.</text>
</comment>
<dbReference type="OrthoDB" id="347657at2759"/>
<feature type="binding site" evidence="11">
    <location>
        <position position="182"/>
    </location>
    <ligand>
        <name>ATP</name>
        <dbReference type="ChEBI" id="CHEBI:30616"/>
    </ligand>
</feature>
<evidence type="ECO:0000256" key="3">
    <source>
        <dbReference type="ARBA" id="ARBA00022527"/>
    </source>
</evidence>
<gene>
    <name evidence="16" type="ORF">SAMEA4029010_CIC11G00000003553</name>
</gene>
<dbReference type="Gene3D" id="1.10.510.10">
    <property type="entry name" value="Transferase(Phosphotransferase) domain 1"/>
    <property type="match status" value="1"/>
</dbReference>
<evidence type="ECO:0000256" key="2">
    <source>
        <dbReference type="ARBA" id="ARBA00012513"/>
    </source>
</evidence>
<keyword evidence="5 11" id="KW-0547">Nucleotide-binding</keyword>
<dbReference type="InterPro" id="IPR000719">
    <property type="entry name" value="Prot_kinase_dom"/>
</dbReference>
<feature type="active site" description="Proton acceptor" evidence="10">
    <location>
        <position position="164"/>
    </location>
</feature>
<dbReference type="CDD" id="cd05581">
    <property type="entry name" value="STKc_PDK1"/>
    <property type="match status" value="1"/>
</dbReference>
<feature type="binding site" evidence="11">
    <location>
        <begin position="119"/>
        <end position="121"/>
    </location>
    <ligand>
        <name>ATP</name>
        <dbReference type="ChEBI" id="CHEBI:30616"/>
    </ligand>
</feature>
<dbReference type="InterPro" id="IPR017441">
    <property type="entry name" value="Protein_kinase_ATP_BS"/>
</dbReference>
<keyword evidence="6" id="KW-0418">Kinase</keyword>
<feature type="region of interest" description="Disordered" evidence="14">
    <location>
        <begin position="840"/>
        <end position="918"/>
    </location>
</feature>